<protein>
    <submittedName>
        <fullName evidence="8">Membrane protein involved in D-alanine export</fullName>
    </submittedName>
</protein>
<dbReference type="InterPro" id="IPR051085">
    <property type="entry name" value="MB_O-acyltransferase"/>
</dbReference>
<dbReference type="GO" id="GO:0005886">
    <property type="term" value="C:plasma membrane"/>
    <property type="evidence" value="ECO:0007669"/>
    <property type="project" value="UniProtKB-SubCell"/>
</dbReference>
<feature type="transmembrane region" description="Helical" evidence="7">
    <location>
        <begin position="150"/>
        <end position="165"/>
    </location>
</feature>
<feature type="transmembrane region" description="Helical" evidence="7">
    <location>
        <begin position="75"/>
        <end position="96"/>
    </location>
</feature>
<feature type="transmembrane region" description="Helical" evidence="7">
    <location>
        <begin position="171"/>
        <end position="189"/>
    </location>
</feature>
<comment type="subcellular location">
    <subcellularLocation>
        <location evidence="1">Cell membrane</location>
        <topology evidence="1">Multi-pass membrane protein</topology>
    </subcellularLocation>
</comment>
<evidence type="ECO:0000256" key="5">
    <source>
        <dbReference type="ARBA" id="ARBA00022989"/>
    </source>
</evidence>
<evidence type="ECO:0000256" key="7">
    <source>
        <dbReference type="SAM" id="Phobius"/>
    </source>
</evidence>
<keyword evidence="3" id="KW-1003">Cell membrane</keyword>
<accession>K1T9G7</accession>
<organism evidence="8">
    <name type="scientific">human gut metagenome</name>
    <dbReference type="NCBI Taxonomy" id="408170"/>
    <lineage>
        <taxon>unclassified sequences</taxon>
        <taxon>metagenomes</taxon>
        <taxon>organismal metagenomes</taxon>
    </lineage>
</organism>
<gene>
    <name evidence="8" type="ORF">LEA_09912</name>
</gene>
<evidence type="ECO:0000256" key="2">
    <source>
        <dbReference type="ARBA" id="ARBA00010323"/>
    </source>
</evidence>
<dbReference type="InterPro" id="IPR024194">
    <property type="entry name" value="Ac/AlaTfrase_AlgI/DltB"/>
</dbReference>
<evidence type="ECO:0000256" key="3">
    <source>
        <dbReference type="ARBA" id="ARBA00022475"/>
    </source>
</evidence>
<dbReference type="PIRSF" id="PIRSF016636">
    <property type="entry name" value="AlgI_DltB"/>
    <property type="match status" value="1"/>
</dbReference>
<keyword evidence="4 7" id="KW-0812">Transmembrane</keyword>
<dbReference type="PANTHER" id="PTHR13285">
    <property type="entry name" value="ACYLTRANSFERASE"/>
    <property type="match status" value="1"/>
</dbReference>
<feature type="transmembrane region" description="Helical" evidence="7">
    <location>
        <begin position="253"/>
        <end position="271"/>
    </location>
</feature>
<sequence>MFPKLVSGPIASYAQLQPEFGTRDVSLRQAVDGLKLFVFGMALKILLANQLGGLWSDVTTIGFESLSTPLAWMAAFAYSFQLYFDFWGYSLMAIGIGRMLGFHLPENFRCPYLALSMTEFWRRWHITLGTWFRNYLYFPLGGSRCSRGRMIFNLLVVWLATGLWHGAHLNFLLWGLGLFVILTVEKLWLKKYLDRWPVLGHLYMLVLIPLSWAVFSVSDLGQLGAYFGRLLPLFSHTAAAYPLDFLKYGKTYGVFLVLGLVCSTSLPAYLYRRLKGTWAGAVILAVLFWLCLFCLSKGMNDPFMYFRF</sequence>
<dbReference type="InterPro" id="IPR004299">
    <property type="entry name" value="MBOAT_fam"/>
</dbReference>
<dbReference type="AlphaFoldDB" id="K1T9G7"/>
<feature type="transmembrane region" description="Helical" evidence="7">
    <location>
        <begin position="36"/>
        <end position="55"/>
    </location>
</feature>
<dbReference type="EMBL" id="AJWY01006656">
    <property type="protein sequence ID" value="EKC66248.1"/>
    <property type="molecule type" value="Genomic_DNA"/>
</dbReference>
<feature type="transmembrane region" description="Helical" evidence="7">
    <location>
        <begin position="277"/>
        <end position="295"/>
    </location>
</feature>
<proteinExistence type="inferred from homology"/>
<dbReference type="GO" id="GO:0016746">
    <property type="term" value="F:acyltransferase activity"/>
    <property type="evidence" value="ECO:0007669"/>
    <property type="project" value="InterPro"/>
</dbReference>
<name>K1T9G7_9ZZZZ</name>
<dbReference type="Pfam" id="PF03062">
    <property type="entry name" value="MBOAT"/>
    <property type="match status" value="1"/>
</dbReference>
<dbReference type="GO" id="GO:0042121">
    <property type="term" value="P:alginic acid biosynthetic process"/>
    <property type="evidence" value="ECO:0007669"/>
    <property type="project" value="InterPro"/>
</dbReference>
<feature type="transmembrane region" description="Helical" evidence="7">
    <location>
        <begin position="196"/>
        <end position="217"/>
    </location>
</feature>
<keyword evidence="5 7" id="KW-1133">Transmembrane helix</keyword>
<evidence type="ECO:0000313" key="8">
    <source>
        <dbReference type="EMBL" id="EKC66248.1"/>
    </source>
</evidence>
<evidence type="ECO:0000256" key="1">
    <source>
        <dbReference type="ARBA" id="ARBA00004651"/>
    </source>
</evidence>
<reference evidence="8" key="1">
    <citation type="journal article" date="2013" name="Environ. Microbiol.">
        <title>Microbiota from the distal guts of lean and obese adolescents exhibit partial functional redundancy besides clear differences in community structure.</title>
        <authorList>
            <person name="Ferrer M."/>
            <person name="Ruiz A."/>
            <person name="Lanza F."/>
            <person name="Haange S.B."/>
            <person name="Oberbach A."/>
            <person name="Till H."/>
            <person name="Bargiela R."/>
            <person name="Campoy C."/>
            <person name="Segura M.T."/>
            <person name="Richter M."/>
            <person name="von Bergen M."/>
            <person name="Seifert J."/>
            <person name="Suarez A."/>
        </authorList>
    </citation>
    <scope>NUCLEOTIDE SEQUENCE</scope>
</reference>
<comment type="similarity">
    <text evidence="2">Belongs to the membrane-bound acyltransferase family.</text>
</comment>
<dbReference type="PIRSF" id="PIRSF500217">
    <property type="entry name" value="AlgI"/>
    <property type="match status" value="1"/>
</dbReference>
<evidence type="ECO:0000256" key="4">
    <source>
        <dbReference type="ARBA" id="ARBA00022692"/>
    </source>
</evidence>
<evidence type="ECO:0000256" key="6">
    <source>
        <dbReference type="ARBA" id="ARBA00023136"/>
    </source>
</evidence>
<keyword evidence="6 7" id="KW-0472">Membrane</keyword>
<dbReference type="PANTHER" id="PTHR13285:SF18">
    <property type="entry name" value="PROTEIN-CYSTEINE N-PALMITOYLTRANSFERASE RASP"/>
    <property type="match status" value="1"/>
</dbReference>
<comment type="caution">
    <text evidence="8">The sequence shown here is derived from an EMBL/GenBank/DDBJ whole genome shotgun (WGS) entry which is preliminary data.</text>
</comment>
<dbReference type="InterPro" id="IPR028362">
    <property type="entry name" value="AlgI"/>
</dbReference>